<protein>
    <submittedName>
        <fullName evidence="2">Uncharacterized protein</fullName>
    </submittedName>
</protein>
<name>A0A2W7QR77_9BACT</name>
<keyword evidence="3" id="KW-1185">Reference proteome</keyword>
<dbReference type="EMBL" id="QKZT01000033">
    <property type="protein sequence ID" value="PZX46357.1"/>
    <property type="molecule type" value="Genomic_DNA"/>
</dbReference>
<organism evidence="2 3">
    <name type="scientific">Algoriphagus chordae</name>
    <dbReference type="NCBI Taxonomy" id="237019"/>
    <lineage>
        <taxon>Bacteria</taxon>
        <taxon>Pseudomonadati</taxon>
        <taxon>Bacteroidota</taxon>
        <taxon>Cytophagia</taxon>
        <taxon>Cytophagales</taxon>
        <taxon>Cyclobacteriaceae</taxon>
        <taxon>Algoriphagus</taxon>
    </lineage>
</organism>
<proteinExistence type="predicted"/>
<evidence type="ECO:0000313" key="3">
    <source>
        <dbReference type="Proteomes" id="UP000248882"/>
    </source>
</evidence>
<feature type="non-terminal residue" evidence="2">
    <location>
        <position position="1"/>
    </location>
</feature>
<reference evidence="2 3" key="1">
    <citation type="submission" date="2018-06" db="EMBL/GenBank/DDBJ databases">
        <title>Genomic Encyclopedia of Archaeal and Bacterial Type Strains, Phase II (KMG-II): from individual species to whole genera.</title>
        <authorList>
            <person name="Goeker M."/>
        </authorList>
    </citation>
    <scope>NUCLEOTIDE SEQUENCE [LARGE SCALE GENOMIC DNA]</scope>
    <source>
        <strain evidence="2 3">DSM 19830</strain>
    </source>
</reference>
<evidence type="ECO:0000256" key="1">
    <source>
        <dbReference type="SAM" id="MobiDB-lite"/>
    </source>
</evidence>
<dbReference type="Proteomes" id="UP000248882">
    <property type="component" value="Unassembled WGS sequence"/>
</dbReference>
<evidence type="ECO:0000313" key="2">
    <source>
        <dbReference type="EMBL" id="PZX46357.1"/>
    </source>
</evidence>
<gene>
    <name evidence="2" type="ORF">LV85_04313</name>
</gene>
<dbReference type="AlphaFoldDB" id="A0A2W7QR77"/>
<sequence>HTERCLSYPKGQNPLSGTKIKAGNYRSTKKIRTGTSGKTDPKTKNISVQLKKGRLFFGGLYPVHKTDIRR</sequence>
<accession>A0A2W7QR77</accession>
<comment type="caution">
    <text evidence="2">The sequence shown here is derived from an EMBL/GenBank/DDBJ whole genome shotgun (WGS) entry which is preliminary data.</text>
</comment>
<feature type="region of interest" description="Disordered" evidence="1">
    <location>
        <begin position="1"/>
        <end position="20"/>
    </location>
</feature>